<dbReference type="PANTHER" id="PTHR23423">
    <property type="entry name" value="ORGANIC SOLUTE TRANSPORTER-RELATED"/>
    <property type="match status" value="1"/>
</dbReference>
<evidence type="ECO:0000256" key="5">
    <source>
        <dbReference type="SAM" id="Phobius"/>
    </source>
</evidence>
<comment type="subcellular location">
    <subcellularLocation>
        <location evidence="1">Membrane</location>
        <topology evidence="1">Multi-pass membrane protein</topology>
    </subcellularLocation>
</comment>
<gene>
    <name evidence="6" type="ORF">TeGR_g12816</name>
</gene>
<evidence type="ECO:0000256" key="4">
    <source>
        <dbReference type="ARBA" id="ARBA00023136"/>
    </source>
</evidence>
<reference evidence="6 7" key="1">
    <citation type="journal article" date="2023" name="Commun. Biol.">
        <title>Genome analysis of Parmales, the sister group of diatoms, reveals the evolutionary specialization of diatoms from phago-mixotrophs to photoautotrophs.</title>
        <authorList>
            <person name="Ban H."/>
            <person name="Sato S."/>
            <person name="Yoshikawa S."/>
            <person name="Yamada K."/>
            <person name="Nakamura Y."/>
            <person name="Ichinomiya M."/>
            <person name="Sato N."/>
            <person name="Blanc-Mathieu R."/>
            <person name="Endo H."/>
            <person name="Kuwata A."/>
            <person name="Ogata H."/>
        </authorList>
    </citation>
    <scope>NUCLEOTIDE SEQUENCE [LARGE SCALE GENOMIC DNA]</scope>
</reference>
<sequence length="244" mass="27350">MSNWRVPRMQRYVVRILWMVPLYSLQSWLSLRFHNAAVYIETLRDCYEAYVLACFVFYIMEILGGPERISTLLLSAPSSAFQHPAPFGWFMQEWDPDSYLRHAKNGVLQYVFVKVMCAALTWMLEAGDVYDYLITVEMLFFAIAHAYTFAHDEYGSLAATGGGEDESVDYESSYLAQPGAMMPKAASFREALWSSSVPSEMSGDFRDFATGRGKKVALETLDALSSVVDENKSAVGGEQGGLSI</sequence>
<dbReference type="InterPro" id="IPR005178">
    <property type="entry name" value="Ostalpha/TMEM184C"/>
</dbReference>
<dbReference type="SMART" id="SM01417">
    <property type="entry name" value="Solute_trans_a"/>
    <property type="match status" value="1"/>
</dbReference>
<evidence type="ECO:0000313" key="7">
    <source>
        <dbReference type="Proteomes" id="UP001165060"/>
    </source>
</evidence>
<evidence type="ECO:0000256" key="2">
    <source>
        <dbReference type="ARBA" id="ARBA00022692"/>
    </source>
</evidence>
<keyword evidence="3 5" id="KW-1133">Transmembrane helix</keyword>
<dbReference type="Proteomes" id="UP001165060">
    <property type="component" value="Unassembled WGS sequence"/>
</dbReference>
<comment type="caution">
    <text evidence="6">The sequence shown here is derived from an EMBL/GenBank/DDBJ whole genome shotgun (WGS) entry which is preliminary data.</text>
</comment>
<evidence type="ECO:0000256" key="1">
    <source>
        <dbReference type="ARBA" id="ARBA00004141"/>
    </source>
</evidence>
<dbReference type="Pfam" id="PF03619">
    <property type="entry name" value="Solute_trans_a"/>
    <property type="match status" value="1"/>
</dbReference>
<evidence type="ECO:0000313" key="6">
    <source>
        <dbReference type="EMBL" id="GMI19385.1"/>
    </source>
</evidence>
<keyword evidence="4 5" id="KW-0472">Membrane</keyword>
<keyword evidence="2 5" id="KW-0812">Transmembrane</keyword>
<name>A0ABQ6M4P2_9STRA</name>
<feature type="transmembrane region" description="Helical" evidence="5">
    <location>
        <begin position="12"/>
        <end position="29"/>
    </location>
</feature>
<keyword evidence="7" id="KW-1185">Reference proteome</keyword>
<evidence type="ECO:0000256" key="3">
    <source>
        <dbReference type="ARBA" id="ARBA00022989"/>
    </source>
</evidence>
<dbReference type="EMBL" id="BRYB01003716">
    <property type="protein sequence ID" value="GMI19385.1"/>
    <property type="molecule type" value="Genomic_DNA"/>
</dbReference>
<accession>A0ABQ6M4P2</accession>
<proteinExistence type="predicted"/>
<organism evidence="6 7">
    <name type="scientific">Tetraparma gracilis</name>
    <dbReference type="NCBI Taxonomy" id="2962635"/>
    <lineage>
        <taxon>Eukaryota</taxon>
        <taxon>Sar</taxon>
        <taxon>Stramenopiles</taxon>
        <taxon>Ochrophyta</taxon>
        <taxon>Bolidophyceae</taxon>
        <taxon>Parmales</taxon>
        <taxon>Triparmaceae</taxon>
        <taxon>Tetraparma</taxon>
    </lineage>
</organism>
<protein>
    <submittedName>
        <fullName evidence="6">Uncharacterized protein</fullName>
    </submittedName>
</protein>